<dbReference type="RefSeq" id="WP_150079321.1">
    <property type="nucleotide sequence ID" value="NZ_VWOX01000020.1"/>
</dbReference>
<dbReference type="InterPro" id="IPR036291">
    <property type="entry name" value="NAD(P)-bd_dom_sf"/>
</dbReference>
<dbReference type="GO" id="GO:0004029">
    <property type="term" value="F:aldehyde dehydrogenase (NAD+) activity"/>
    <property type="evidence" value="ECO:0007669"/>
    <property type="project" value="TreeGrafter"/>
</dbReference>
<dbReference type="Pfam" id="PF01370">
    <property type="entry name" value="Epimerase"/>
    <property type="match status" value="1"/>
</dbReference>
<dbReference type="GO" id="GO:0005737">
    <property type="term" value="C:cytoplasm"/>
    <property type="evidence" value="ECO:0007669"/>
    <property type="project" value="TreeGrafter"/>
</dbReference>
<dbReference type="PANTHER" id="PTHR48079:SF6">
    <property type="entry name" value="NAD(P)-BINDING DOMAIN-CONTAINING PROTEIN-RELATED"/>
    <property type="match status" value="1"/>
</dbReference>
<dbReference type="Gene3D" id="3.40.50.720">
    <property type="entry name" value="NAD(P)-binding Rossmann-like Domain"/>
    <property type="match status" value="1"/>
</dbReference>
<proteinExistence type="predicted"/>
<comment type="caution">
    <text evidence="2">The sequence shown here is derived from an EMBL/GenBank/DDBJ whole genome shotgun (WGS) entry which is preliminary data.</text>
</comment>
<evidence type="ECO:0000313" key="2">
    <source>
        <dbReference type="EMBL" id="KAA5539323.1"/>
    </source>
</evidence>
<dbReference type="InterPro" id="IPR001509">
    <property type="entry name" value="Epimerase_deHydtase"/>
</dbReference>
<dbReference type="InterPro" id="IPR051783">
    <property type="entry name" value="NAD(P)-dependent_oxidoreduct"/>
</dbReference>
<name>A0A5M6CW56_9BACT</name>
<dbReference type="AlphaFoldDB" id="A0A5M6CW56"/>
<evidence type="ECO:0000259" key="1">
    <source>
        <dbReference type="Pfam" id="PF01370"/>
    </source>
</evidence>
<dbReference type="EMBL" id="VWOX01000020">
    <property type="protein sequence ID" value="KAA5539323.1"/>
    <property type="molecule type" value="Genomic_DNA"/>
</dbReference>
<feature type="domain" description="NAD-dependent epimerase/dehydratase" evidence="1">
    <location>
        <begin position="7"/>
        <end position="211"/>
    </location>
</feature>
<keyword evidence="3" id="KW-1185">Reference proteome</keyword>
<evidence type="ECO:0000313" key="3">
    <source>
        <dbReference type="Proteomes" id="UP000324479"/>
    </source>
</evidence>
<reference evidence="2 3" key="1">
    <citation type="submission" date="2019-08" db="EMBL/GenBank/DDBJ databases">
        <authorList>
            <person name="Dhanesh K."/>
            <person name="Kumar G."/>
            <person name="Sasikala C."/>
            <person name="Venkata Ramana C."/>
        </authorList>
    </citation>
    <scope>NUCLEOTIDE SEQUENCE [LARGE SCALE GENOMIC DNA]</scope>
    <source>
        <strain evidence="2 3">JC645</strain>
    </source>
</reference>
<organism evidence="2 3">
    <name type="scientific">Roseiconus nitratireducens</name>
    <dbReference type="NCBI Taxonomy" id="2605748"/>
    <lineage>
        <taxon>Bacteria</taxon>
        <taxon>Pseudomonadati</taxon>
        <taxon>Planctomycetota</taxon>
        <taxon>Planctomycetia</taxon>
        <taxon>Pirellulales</taxon>
        <taxon>Pirellulaceae</taxon>
        <taxon>Roseiconus</taxon>
    </lineage>
</organism>
<accession>A0A5M6CW56</accession>
<sequence length="305" mass="33720">MNDDTDILVVGSGYLGQKVAEMAAAGGATVHATTRSPRRFDALSRAGLRPVLYDWTRPIVRGQLPTENLRGGGRVLVAVSYDRTSRHDRYTSQVGGLRRLLAVLPPDTRICYISTTGVYHQQDGRWVDETAPTHPDRLGGRVHLQAEQLLHAMRPTGRHHILRLAGIYGPGRVPRVSDVLAGRPIACTETGFLNLIHVTDAARAVLASWQRLGNVAPAGPGIQSRLYLVADDHPVVRGDFYREIARRCGVAPPRFAAPAADASARMRSESNKRIWNRKMRRDLLDTLTFPDYRCGLADVLQRTLE</sequence>
<gene>
    <name evidence="2" type="ORF">FYK55_24775</name>
</gene>
<dbReference type="SUPFAM" id="SSF51735">
    <property type="entry name" value="NAD(P)-binding Rossmann-fold domains"/>
    <property type="match status" value="1"/>
</dbReference>
<dbReference type="PANTHER" id="PTHR48079">
    <property type="entry name" value="PROTEIN YEEZ"/>
    <property type="match status" value="1"/>
</dbReference>
<protein>
    <submittedName>
        <fullName evidence="2">NAD-dependent epimerase/dehydratase family protein</fullName>
    </submittedName>
</protein>
<dbReference type="Proteomes" id="UP000324479">
    <property type="component" value="Unassembled WGS sequence"/>
</dbReference>